<protein>
    <submittedName>
        <fullName evidence="1">Uncharacterized protein</fullName>
    </submittedName>
</protein>
<accession>A0ABR2EPX9</accession>
<evidence type="ECO:0000313" key="2">
    <source>
        <dbReference type="Proteomes" id="UP001472677"/>
    </source>
</evidence>
<gene>
    <name evidence="1" type="ORF">V6N12_011260</name>
</gene>
<evidence type="ECO:0000313" key="1">
    <source>
        <dbReference type="EMBL" id="KAK8563207.1"/>
    </source>
</evidence>
<dbReference type="EMBL" id="JBBPBM010000012">
    <property type="protein sequence ID" value="KAK8563207.1"/>
    <property type="molecule type" value="Genomic_DNA"/>
</dbReference>
<keyword evidence="2" id="KW-1185">Reference proteome</keyword>
<organism evidence="1 2">
    <name type="scientific">Hibiscus sabdariffa</name>
    <name type="common">roselle</name>
    <dbReference type="NCBI Taxonomy" id="183260"/>
    <lineage>
        <taxon>Eukaryota</taxon>
        <taxon>Viridiplantae</taxon>
        <taxon>Streptophyta</taxon>
        <taxon>Embryophyta</taxon>
        <taxon>Tracheophyta</taxon>
        <taxon>Spermatophyta</taxon>
        <taxon>Magnoliopsida</taxon>
        <taxon>eudicotyledons</taxon>
        <taxon>Gunneridae</taxon>
        <taxon>Pentapetalae</taxon>
        <taxon>rosids</taxon>
        <taxon>malvids</taxon>
        <taxon>Malvales</taxon>
        <taxon>Malvaceae</taxon>
        <taxon>Malvoideae</taxon>
        <taxon>Hibiscus</taxon>
    </lineage>
</organism>
<proteinExistence type="predicted"/>
<sequence length="137" mass="15854">MVSCFSHAVLLLEAQHPRWVVAVGSQRISRLKRRESCGSAGGTCWTHANRRRKGRRRGITRASRREWNIISAMNWWVLEWEWDPSSILSSGWPRPLLATWEHILEQEQEQTVVSWTAPSGTELNRLKQRQGVDLVVV</sequence>
<comment type="caution">
    <text evidence="1">The sequence shown here is derived from an EMBL/GenBank/DDBJ whole genome shotgun (WGS) entry which is preliminary data.</text>
</comment>
<name>A0ABR2EPX9_9ROSI</name>
<reference evidence="1 2" key="1">
    <citation type="journal article" date="2024" name="G3 (Bethesda)">
        <title>Genome assembly of Hibiscus sabdariffa L. provides insights into metabolisms of medicinal natural products.</title>
        <authorList>
            <person name="Kim T."/>
        </authorList>
    </citation>
    <scope>NUCLEOTIDE SEQUENCE [LARGE SCALE GENOMIC DNA]</scope>
    <source>
        <strain evidence="1">TK-2024</strain>
        <tissue evidence="1">Old leaves</tissue>
    </source>
</reference>
<dbReference type="Proteomes" id="UP001472677">
    <property type="component" value="Unassembled WGS sequence"/>
</dbReference>